<keyword evidence="2 6" id="KW-0812">Transmembrane</keyword>
<proteinExistence type="predicted"/>
<dbReference type="Proteomes" id="UP001058273">
    <property type="component" value="Chromosome"/>
</dbReference>
<dbReference type="PANTHER" id="PTHR41335">
    <property type="entry name" value="MEMBRANE PROTEIN-RELATED"/>
    <property type="match status" value="1"/>
</dbReference>
<protein>
    <recommendedName>
        <fullName evidence="7">Lipopolysaccharide assembly protein A domain-containing protein</fullName>
    </recommendedName>
</protein>
<dbReference type="Pfam" id="PF06305">
    <property type="entry name" value="LapA_dom"/>
    <property type="match status" value="1"/>
</dbReference>
<dbReference type="PANTHER" id="PTHR41335:SF1">
    <property type="entry name" value="MEMBRANE PROTEIN"/>
    <property type="match status" value="1"/>
</dbReference>
<evidence type="ECO:0000256" key="4">
    <source>
        <dbReference type="ARBA" id="ARBA00023136"/>
    </source>
</evidence>
<reference evidence="8" key="2">
    <citation type="submission" date="2022-08" db="EMBL/GenBank/DDBJ databases">
        <authorList>
            <person name="Poehlein A."/>
            <person name="Guzman J."/>
            <person name="Daniel R."/>
            <person name="Vilcinskas A."/>
        </authorList>
    </citation>
    <scope>NUCLEOTIDE SEQUENCE</scope>
    <source>
        <strain evidence="8">G314FT</strain>
    </source>
</reference>
<evidence type="ECO:0000256" key="6">
    <source>
        <dbReference type="SAM" id="Phobius"/>
    </source>
</evidence>
<evidence type="ECO:0000259" key="7">
    <source>
        <dbReference type="Pfam" id="PF06305"/>
    </source>
</evidence>
<evidence type="ECO:0000256" key="1">
    <source>
        <dbReference type="ARBA" id="ARBA00022475"/>
    </source>
</evidence>
<feature type="transmembrane region" description="Helical" evidence="6">
    <location>
        <begin position="41"/>
        <end position="65"/>
    </location>
</feature>
<organism evidence="8 9">
    <name type="scientific">Vagococcus luciliae</name>
    <dbReference type="NCBI Taxonomy" id="2920380"/>
    <lineage>
        <taxon>Bacteria</taxon>
        <taxon>Bacillati</taxon>
        <taxon>Bacillota</taxon>
        <taxon>Bacilli</taxon>
        <taxon>Lactobacillales</taxon>
        <taxon>Enterococcaceae</taxon>
        <taxon>Vagococcus</taxon>
    </lineage>
</organism>
<gene>
    <name evidence="8" type="ORF">G314FT_19890</name>
</gene>
<evidence type="ECO:0000256" key="2">
    <source>
        <dbReference type="ARBA" id="ARBA00022692"/>
    </source>
</evidence>
<feature type="domain" description="Lipopolysaccharide assembly protein A" evidence="7">
    <location>
        <begin position="24"/>
        <end position="80"/>
    </location>
</feature>
<keyword evidence="9" id="KW-1185">Reference proteome</keyword>
<keyword evidence="1" id="KW-1003">Cell membrane</keyword>
<dbReference type="InterPro" id="IPR010445">
    <property type="entry name" value="LapA_dom"/>
</dbReference>
<dbReference type="EMBL" id="CP102451">
    <property type="protein sequence ID" value="UUV99820.1"/>
    <property type="molecule type" value="Genomic_DNA"/>
</dbReference>
<accession>A0ABY5P1J8</accession>
<keyword evidence="3 6" id="KW-1133">Transmembrane helix</keyword>
<dbReference type="RefSeq" id="WP_257701188.1">
    <property type="nucleotide sequence ID" value="NZ_CP102451.1"/>
</dbReference>
<name>A0ABY5P1J8_9ENTE</name>
<evidence type="ECO:0000256" key="3">
    <source>
        <dbReference type="ARBA" id="ARBA00022989"/>
    </source>
</evidence>
<feature type="region of interest" description="Disordered" evidence="5">
    <location>
        <begin position="119"/>
        <end position="142"/>
    </location>
</feature>
<keyword evidence="4 6" id="KW-0472">Membrane</keyword>
<evidence type="ECO:0000256" key="5">
    <source>
        <dbReference type="SAM" id="MobiDB-lite"/>
    </source>
</evidence>
<reference evidence="8" key="1">
    <citation type="submission" date="2022-08" db="EMBL/GenBank/DDBJ databases">
        <title>Genome sequence of Vagococcus luciliae DSM 112651.</title>
        <authorList>
            <person name="Juan G."/>
            <person name="Anja P."/>
            <person name="Rolf D."/>
            <person name="Kampfer P."/>
            <person name="Vilcinskas A."/>
        </authorList>
    </citation>
    <scope>NUCLEOTIDE SEQUENCE</scope>
    <source>
        <strain evidence="8">G314FT</strain>
    </source>
</reference>
<evidence type="ECO:0000313" key="8">
    <source>
        <dbReference type="EMBL" id="UUV99820.1"/>
    </source>
</evidence>
<sequence length="142" mass="16038">MKNTTKTIVILLLLFVVVLFAVINAQPITINFIFTKQRVPLVLIIITSVIIGALIALIGTIGTIWKKNRLVKELNQQLVDSKNTQLEGDDNQQRVELEQKLKESQLEISDLRHKLVNQMMSSSTTTSTPEEEPEIVEVTKKD</sequence>
<evidence type="ECO:0000313" key="9">
    <source>
        <dbReference type="Proteomes" id="UP001058273"/>
    </source>
</evidence>